<comment type="caution">
    <text evidence="4">The sequence shown here is derived from an EMBL/GenBank/DDBJ whole genome shotgun (WGS) entry which is preliminary data.</text>
</comment>
<dbReference type="InterPro" id="IPR036388">
    <property type="entry name" value="WH-like_DNA-bd_sf"/>
</dbReference>
<dbReference type="PANTHER" id="PTHR18964:SF149">
    <property type="entry name" value="BIFUNCTIONAL UDP-N-ACETYLGLUCOSAMINE 2-EPIMERASE_N-ACETYLMANNOSAMINE KINASE"/>
    <property type="match status" value="1"/>
</dbReference>
<proteinExistence type="inferred from homology"/>
<keyword evidence="5" id="KW-1185">Reference proteome</keyword>
<dbReference type="InterPro" id="IPR043129">
    <property type="entry name" value="ATPase_NBD"/>
</dbReference>
<sequence length="391" mass="43682">MINAYNVLDNLDIRSIELLKIIQKNGPMTKSKLEDMTKLKKSTLNRELETLCESSIITEIISEESTGGRKPSLFDMNDTMYYLIGVDISRTYIQIVITNLRMTILDEKTIYGWFSIKEQEEIITENIKELLEKGSIPFSKVIGIGMGVVVQIHEKEEFNKNNELKKEIEKNLNLPVFIDNGANTALIAEANFGVGRGKDNLSYVHCGVGIRSAVISNGNIVRTINNSEDAFGHMTVEIGGELCSCGNYGCVEGYASILKITSKFINEVKKGKMTKIEKAIEEVDYIDICNLAENGDETAKAVIIDAAVYFGTGLANFIKILAPQMIILSGPLIEHSKIFYENTKIVALRKCYSTNSNYIEFYKGGFFENKSIAIGAAYLAFDETLKNNFRK</sequence>
<dbReference type="Gene3D" id="3.30.420.40">
    <property type="match status" value="2"/>
</dbReference>
<comment type="function">
    <text evidence="1">Transcriptional repressor of xylose-utilizing enzymes.</text>
</comment>
<reference evidence="4 5" key="1">
    <citation type="submission" date="2020-07" db="EMBL/GenBank/DDBJ databases">
        <title>A new beta-1,3-glucan-decomposing anaerobic bacterium isolated from anoxic soil subjected to biological soil disinfestation.</title>
        <authorList>
            <person name="Ueki A."/>
            <person name="Tonouchi A."/>
        </authorList>
    </citation>
    <scope>NUCLEOTIDE SEQUENCE [LARGE SCALE GENOMIC DNA]</scope>
    <source>
        <strain evidence="4 5">TW1</strain>
    </source>
</reference>
<dbReference type="Proteomes" id="UP000580568">
    <property type="component" value="Unassembled WGS sequence"/>
</dbReference>
<dbReference type="AlphaFoldDB" id="A0A6V8SL52"/>
<name>A0A6V8SL52_9CLOT</name>
<dbReference type="SUPFAM" id="SSF53067">
    <property type="entry name" value="Actin-like ATPase domain"/>
    <property type="match status" value="1"/>
</dbReference>
<dbReference type="SUPFAM" id="SSF46785">
    <property type="entry name" value="Winged helix' DNA-binding domain"/>
    <property type="match status" value="1"/>
</dbReference>
<evidence type="ECO:0000313" key="4">
    <source>
        <dbReference type="EMBL" id="GFP77496.1"/>
    </source>
</evidence>
<dbReference type="Gene3D" id="1.10.10.10">
    <property type="entry name" value="Winged helix-like DNA-binding domain superfamily/Winged helix DNA-binding domain"/>
    <property type="match status" value="1"/>
</dbReference>
<comment type="similarity">
    <text evidence="2">Belongs to the ROK (NagC/XylR) family.</text>
</comment>
<evidence type="ECO:0000256" key="2">
    <source>
        <dbReference type="ARBA" id="ARBA00006479"/>
    </source>
</evidence>
<dbReference type="InterPro" id="IPR036390">
    <property type="entry name" value="WH_DNA-bd_sf"/>
</dbReference>
<evidence type="ECO:0000256" key="3">
    <source>
        <dbReference type="ARBA" id="ARBA00022629"/>
    </source>
</evidence>
<dbReference type="PANTHER" id="PTHR18964">
    <property type="entry name" value="ROK (REPRESSOR, ORF, KINASE) FAMILY"/>
    <property type="match status" value="1"/>
</dbReference>
<keyword evidence="3" id="KW-0859">Xylose metabolism</keyword>
<evidence type="ECO:0000256" key="1">
    <source>
        <dbReference type="ARBA" id="ARBA00002486"/>
    </source>
</evidence>
<keyword evidence="3" id="KW-0119">Carbohydrate metabolism</keyword>
<organism evidence="4 5">
    <name type="scientific">Clostridium fungisolvens</name>
    <dbReference type="NCBI Taxonomy" id="1604897"/>
    <lineage>
        <taxon>Bacteria</taxon>
        <taxon>Bacillati</taxon>
        <taxon>Bacillota</taxon>
        <taxon>Clostridia</taxon>
        <taxon>Eubacteriales</taxon>
        <taxon>Clostridiaceae</taxon>
        <taxon>Clostridium</taxon>
    </lineage>
</organism>
<accession>A0A6V8SL52</accession>
<dbReference type="EMBL" id="BLZR01000001">
    <property type="protein sequence ID" value="GFP77496.1"/>
    <property type="molecule type" value="Genomic_DNA"/>
</dbReference>
<protein>
    <submittedName>
        <fullName evidence="4">N-acetylglucosamine repressor</fullName>
    </submittedName>
</protein>
<dbReference type="GO" id="GO:0042732">
    <property type="term" value="P:D-xylose metabolic process"/>
    <property type="evidence" value="ECO:0007669"/>
    <property type="project" value="UniProtKB-KW"/>
</dbReference>
<evidence type="ECO:0000313" key="5">
    <source>
        <dbReference type="Proteomes" id="UP000580568"/>
    </source>
</evidence>
<dbReference type="Pfam" id="PF00480">
    <property type="entry name" value="ROK"/>
    <property type="match status" value="1"/>
</dbReference>
<gene>
    <name evidence="4" type="ORF">bsdtw1_03625</name>
</gene>
<dbReference type="RefSeq" id="WP_183278867.1">
    <property type="nucleotide sequence ID" value="NZ_BLZR01000001.1"/>
</dbReference>
<dbReference type="InterPro" id="IPR000600">
    <property type="entry name" value="ROK"/>
</dbReference>